<comment type="caution">
    <text evidence="1">The sequence shown here is derived from an EMBL/GenBank/DDBJ whole genome shotgun (WGS) entry which is preliminary data.</text>
</comment>
<accession>A0AAD9YW43</accession>
<dbReference type="SUPFAM" id="SSF53187">
    <property type="entry name" value="Zn-dependent exopeptidases"/>
    <property type="match status" value="1"/>
</dbReference>
<reference evidence="1" key="1">
    <citation type="submission" date="2023-02" db="EMBL/GenBank/DDBJ databases">
        <title>Colletotrichum kahawae CIFC_Que2 genome sequencing and assembly.</title>
        <authorList>
            <person name="Baroncelli R."/>
        </authorList>
    </citation>
    <scope>NUCLEOTIDE SEQUENCE</scope>
    <source>
        <strain evidence="1">CIFC_Que2</strain>
    </source>
</reference>
<gene>
    <name evidence="1" type="ORF">CKAH01_11384</name>
</gene>
<dbReference type="Proteomes" id="UP001281614">
    <property type="component" value="Unassembled WGS sequence"/>
</dbReference>
<protein>
    <submittedName>
        <fullName evidence="1">Peptidase family M28</fullName>
    </submittedName>
</protein>
<dbReference type="AlphaFoldDB" id="A0AAD9YW43"/>
<keyword evidence="2" id="KW-1185">Reference proteome</keyword>
<sequence>MSARLGIPSSGVFTGAGAPTDPCYHLACNTLDKSNWDAITTKIKVAARVAADFANELPASLARRTKTIPARRSREAIRREL</sequence>
<dbReference type="Gene3D" id="3.40.630.10">
    <property type="entry name" value="Zn peptidases"/>
    <property type="match status" value="1"/>
</dbReference>
<organism evidence="1 2">
    <name type="scientific">Colletotrichum kahawae</name>
    <name type="common">Coffee berry disease fungus</name>
    <dbReference type="NCBI Taxonomy" id="34407"/>
    <lineage>
        <taxon>Eukaryota</taxon>
        <taxon>Fungi</taxon>
        <taxon>Dikarya</taxon>
        <taxon>Ascomycota</taxon>
        <taxon>Pezizomycotina</taxon>
        <taxon>Sordariomycetes</taxon>
        <taxon>Hypocreomycetidae</taxon>
        <taxon>Glomerellales</taxon>
        <taxon>Glomerellaceae</taxon>
        <taxon>Colletotrichum</taxon>
        <taxon>Colletotrichum gloeosporioides species complex</taxon>
    </lineage>
</organism>
<proteinExistence type="predicted"/>
<evidence type="ECO:0000313" key="2">
    <source>
        <dbReference type="Proteomes" id="UP001281614"/>
    </source>
</evidence>
<evidence type="ECO:0000313" key="1">
    <source>
        <dbReference type="EMBL" id="KAK2779125.1"/>
    </source>
</evidence>
<name>A0AAD9YW43_COLKA</name>
<dbReference type="EMBL" id="VYYT01000005">
    <property type="protein sequence ID" value="KAK2779125.1"/>
    <property type="molecule type" value="Genomic_DNA"/>
</dbReference>